<dbReference type="HAMAP" id="MF_01209">
    <property type="entry name" value="CPSase_S_chain"/>
    <property type="match status" value="1"/>
</dbReference>
<sequence length="370" mass="41238">MKMTETKEALLLLEDGTAYRGTALGKSGTTGGEICFNTGMTGYQEIYTDPSYYGQIVVNTTSHIGNYGVQLGSEEESDHVKIKGMVCNTFSNVYSRHTADFSLQEYFERANIVGISNVDTRHLVRHVRQKGVMNAIISSEILDETELMQELKKIPSMAGLELSSEVSTEQAYFVGDEMESRWRVAVMDYGIKKSILKNLTMRGCYCKVFPAQTSFEEVMEWKPDGFFISNGPGDPGAMLYAVETVKKMVDTSKPVFGICLGHQLLAEASGISTYKMHHGHRGLNHPVKNLITGRCEVTSQNHGFAVNPDEILSHPDVEVTHVNLNDKTIEGIRRKDKPAFSVQYHPEASPGPHDSRYLFDEFAKLLTEAE</sequence>
<dbReference type="GO" id="GO:0006207">
    <property type="term" value="P:'de novo' pyrimidine nucleobase biosynthetic process"/>
    <property type="evidence" value="ECO:0007669"/>
    <property type="project" value="InterPro"/>
</dbReference>
<feature type="binding site" evidence="8">
    <location>
        <position position="233"/>
    </location>
    <ligand>
        <name>L-glutamine</name>
        <dbReference type="ChEBI" id="CHEBI:58359"/>
    </ligand>
</feature>
<feature type="region of interest" description="CPSase" evidence="8">
    <location>
        <begin position="1"/>
        <end position="182"/>
    </location>
</feature>
<dbReference type="EC" id="6.3.5.5" evidence="8"/>
<dbReference type="InterPro" id="IPR036480">
    <property type="entry name" value="CarbP_synth_ssu_N_sf"/>
</dbReference>
<comment type="pathway">
    <text evidence="1 8">Amino-acid biosynthesis; L-arginine biosynthesis; carbamoyl phosphate from bicarbonate: step 1/1.</text>
</comment>
<dbReference type="UniPathway" id="UPA00070">
    <property type="reaction ID" value="UER00115"/>
</dbReference>
<evidence type="ECO:0000313" key="10">
    <source>
        <dbReference type="EMBL" id="TDB68786.1"/>
    </source>
</evidence>
<dbReference type="GO" id="GO:0004088">
    <property type="term" value="F:carbamoyl-phosphate synthase (glutamine-hydrolyzing) activity"/>
    <property type="evidence" value="ECO:0007669"/>
    <property type="project" value="UniProtKB-UniRule"/>
</dbReference>
<evidence type="ECO:0000256" key="2">
    <source>
        <dbReference type="ARBA" id="ARBA00007800"/>
    </source>
</evidence>
<keyword evidence="4 8" id="KW-0547">Nucleotide-binding</keyword>
<dbReference type="PRINTS" id="PR00099">
    <property type="entry name" value="CPSGATASE"/>
</dbReference>
<dbReference type="InterPro" id="IPR050472">
    <property type="entry name" value="Anth_synth/Amidotransfase"/>
</dbReference>
<keyword evidence="11" id="KW-1185">Reference proteome</keyword>
<dbReference type="SUPFAM" id="SSF52317">
    <property type="entry name" value="Class I glutamine amidotransferase-like"/>
    <property type="match status" value="1"/>
</dbReference>
<dbReference type="SUPFAM" id="SSF52021">
    <property type="entry name" value="Carbamoyl phosphate synthetase, small subunit N-terminal domain"/>
    <property type="match status" value="1"/>
</dbReference>
<dbReference type="PROSITE" id="PS51273">
    <property type="entry name" value="GATASE_TYPE_1"/>
    <property type="match status" value="1"/>
</dbReference>
<evidence type="ECO:0000256" key="6">
    <source>
        <dbReference type="ARBA" id="ARBA00022962"/>
    </source>
</evidence>
<evidence type="ECO:0000256" key="5">
    <source>
        <dbReference type="ARBA" id="ARBA00022840"/>
    </source>
</evidence>
<keyword evidence="8" id="KW-0665">Pyrimidine biosynthesis</keyword>
<accession>A0A4R4KPF6</accession>
<comment type="function">
    <text evidence="8">Small subunit of the glutamine-dependent carbamoyl phosphate synthetase (CPSase). CPSase catalyzes the formation of carbamoyl phosphate from the ammonia moiety of glutamine, carbonate, and phosphate donated by ATP, constituting the first step of 2 biosynthetic pathways, one leading to arginine and/or urea and the other to pyrimidine nucleotides. The small subunit (glutamine amidotransferase) binds and cleaves glutamine to supply the large subunit with the substrate ammonia.</text>
</comment>
<feature type="binding site" evidence="8">
    <location>
        <position position="263"/>
    </location>
    <ligand>
        <name>L-glutamine</name>
        <dbReference type="ChEBI" id="CHEBI:58359"/>
    </ligand>
</feature>
<dbReference type="UniPathway" id="UPA00068">
    <property type="reaction ID" value="UER00171"/>
</dbReference>
<comment type="catalytic activity">
    <reaction evidence="8">
        <text>L-glutamine + H2O = L-glutamate + NH4(+)</text>
        <dbReference type="Rhea" id="RHEA:15889"/>
        <dbReference type="ChEBI" id="CHEBI:15377"/>
        <dbReference type="ChEBI" id="CHEBI:28938"/>
        <dbReference type="ChEBI" id="CHEBI:29985"/>
        <dbReference type="ChEBI" id="CHEBI:58359"/>
    </reaction>
</comment>
<dbReference type="InterPro" id="IPR006274">
    <property type="entry name" value="CarbamoylP_synth_ssu"/>
</dbReference>
<dbReference type="InterPro" id="IPR029062">
    <property type="entry name" value="Class_I_gatase-like"/>
</dbReference>
<dbReference type="Gene3D" id="3.50.30.20">
    <property type="entry name" value="Carbamoyl-phosphate synthase small subunit, N-terminal domain"/>
    <property type="match status" value="1"/>
</dbReference>
<evidence type="ECO:0000256" key="1">
    <source>
        <dbReference type="ARBA" id="ARBA00005077"/>
    </source>
</evidence>
<evidence type="ECO:0000313" key="11">
    <source>
        <dbReference type="Proteomes" id="UP000295706"/>
    </source>
</evidence>
<dbReference type="Proteomes" id="UP000295706">
    <property type="component" value="Unassembled WGS sequence"/>
</dbReference>
<dbReference type="PRINTS" id="PR00097">
    <property type="entry name" value="ANTSNTHASEII"/>
</dbReference>
<keyword evidence="8" id="KW-0028">Amino-acid biosynthesis</keyword>
<feature type="domain" description="Carbamoyl-phosphate synthase small subunit N-terminal" evidence="9">
    <location>
        <begin position="7"/>
        <end position="138"/>
    </location>
</feature>
<feature type="binding site" evidence="8">
    <location>
        <position position="301"/>
    </location>
    <ligand>
        <name>L-glutamine</name>
        <dbReference type="ChEBI" id="CHEBI:58359"/>
    </ligand>
</feature>
<feature type="binding site" evidence="8">
    <location>
        <position position="304"/>
    </location>
    <ligand>
        <name>L-glutamine</name>
        <dbReference type="ChEBI" id="CHEBI:58359"/>
    </ligand>
</feature>
<dbReference type="GO" id="GO:0006541">
    <property type="term" value="P:glutamine metabolic process"/>
    <property type="evidence" value="ECO:0007669"/>
    <property type="project" value="InterPro"/>
</dbReference>
<dbReference type="GO" id="GO:0044205">
    <property type="term" value="P:'de novo' UMP biosynthetic process"/>
    <property type="evidence" value="ECO:0007669"/>
    <property type="project" value="UniProtKB-UniRule"/>
</dbReference>
<evidence type="ECO:0000256" key="7">
    <source>
        <dbReference type="ARBA" id="ARBA00048816"/>
    </source>
</evidence>
<dbReference type="Gene3D" id="3.40.50.880">
    <property type="match status" value="1"/>
</dbReference>
<dbReference type="CDD" id="cd01744">
    <property type="entry name" value="GATase1_CPSase"/>
    <property type="match status" value="1"/>
</dbReference>
<name>A0A4R4KPF6_9BACT</name>
<feature type="binding site" evidence="8">
    <location>
        <position position="303"/>
    </location>
    <ligand>
        <name>L-glutamine</name>
        <dbReference type="ChEBI" id="CHEBI:58359"/>
    </ligand>
</feature>
<comment type="pathway">
    <text evidence="8">Pyrimidine metabolism; UMP biosynthesis via de novo pathway; (S)-dihydroorotate from bicarbonate: step 1/3.</text>
</comment>
<keyword evidence="3 8" id="KW-0436">Ligase</keyword>
<comment type="catalytic activity">
    <reaction evidence="7 8">
        <text>hydrogencarbonate + L-glutamine + 2 ATP + H2O = carbamoyl phosphate + L-glutamate + 2 ADP + phosphate + 2 H(+)</text>
        <dbReference type="Rhea" id="RHEA:18633"/>
        <dbReference type="ChEBI" id="CHEBI:15377"/>
        <dbReference type="ChEBI" id="CHEBI:15378"/>
        <dbReference type="ChEBI" id="CHEBI:17544"/>
        <dbReference type="ChEBI" id="CHEBI:29985"/>
        <dbReference type="ChEBI" id="CHEBI:30616"/>
        <dbReference type="ChEBI" id="CHEBI:43474"/>
        <dbReference type="ChEBI" id="CHEBI:58228"/>
        <dbReference type="ChEBI" id="CHEBI:58359"/>
        <dbReference type="ChEBI" id="CHEBI:456216"/>
        <dbReference type="EC" id="6.3.5.5"/>
    </reaction>
</comment>
<evidence type="ECO:0000256" key="8">
    <source>
        <dbReference type="HAMAP-Rule" id="MF_01209"/>
    </source>
</evidence>
<proteinExistence type="inferred from homology"/>
<evidence type="ECO:0000256" key="3">
    <source>
        <dbReference type="ARBA" id="ARBA00022598"/>
    </source>
</evidence>
<feature type="active site" description="Nucleophile" evidence="8">
    <location>
        <position position="259"/>
    </location>
</feature>
<keyword evidence="6 8" id="KW-0315">Glutamine amidotransferase</keyword>
<dbReference type="PANTHER" id="PTHR43418">
    <property type="entry name" value="MULTIFUNCTIONAL TRYPTOPHAN BIOSYNTHESIS PROTEIN-RELATED"/>
    <property type="match status" value="1"/>
</dbReference>
<organism evidence="10 11">
    <name type="scientific">Arundinibacter roseus</name>
    <dbReference type="NCBI Taxonomy" id="2070510"/>
    <lineage>
        <taxon>Bacteria</taxon>
        <taxon>Pseudomonadati</taxon>
        <taxon>Bacteroidota</taxon>
        <taxon>Cytophagia</taxon>
        <taxon>Cytophagales</taxon>
        <taxon>Spirosomataceae</taxon>
        <taxon>Arundinibacter</taxon>
    </lineage>
</organism>
<dbReference type="InterPro" id="IPR035686">
    <property type="entry name" value="CPSase_GATase1"/>
</dbReference>
<feature type="binding site" evidence="8">
    <location>
        <position position="231"/>
    </location>
    <ligand>
        <name>L-glutamine</name>
        <dbReference type="ChEBI" id="CHEBI:58359"/>
    </ligand>
</feature>
<protein>
    <recommendedName>
        <fullName evidence="8">Carbamoyl phosphate synthase small chain</fullName>
        <ecNumber evidence="8">6.3.5.5</ecNumber>
    </recommendedName>
    <alternativeName>
        <fullName evidence="8">Carbamoyl phosphate synthetase glutamine chain</fullName>
    </alternativeName>
</protein>
<comment type="similarity">
    <text evidence="2 8">Belongs to the CarA family.</text>
</comment>
<feature type="active site" evidence="8">
    <location>
        <position position="347"/>
    </location>
</feature>
<dbReference type="NCBIfam" id="TIGR01368">
    <property type="entry name" value="CPSaseIIsmall"/>
    <property type="match status" value="1"/>
</dbReference>
<dbReference type="Pfam" id="PF00117">
    <property type="entry name" value="GATase"/>
    <property type="match status" value="1"/>
</dbReference>
<keyword evidence="8" id="KW-0055">Arginine biosynthesis</keyword>
<evidence type="ECO:0000259" key="9">
    <source>
        <dbReference type="SMART" id="SM01097"/>
    </source>
</evidence>
<comment type="subunit">
    <text evidence="8">Composed of two chains; the small (or glutamine) chain promotes the hydrolysis of glutamine to ammonia, which is used by the large (or ammonia) chain to synthesize carbamoyl phosphate. Tetramer of heterodimers (alpha,beta)4.</text>
</comment>
<dbReference type="SMART" id="SM01097">
    <property type="entry name" value="CPSase_sm_chain"/>
    <property type="match status" value="1"/>
</dbReference>
<evidence type="ECO:0000256" key="4">
    <source>
        <dbReference type="ARBA" id="ARBA00022741"/>
    </source>
</evidence>
<feature type="binding site" evidence="8">
    <location>
        <position position="51"/>
    </location>
    <ligand>
        <name>L-glutamine</name>
        <dbReference type="ChEBI" id="CHEBI:58359"/>
    </ligand>
</feature>
<dbReference type="NCBIfam" id="NF009475">
    <property type="entry name" value="PRK12838.1"/>
    <property type="match status" value="1"/>
</dbReference>
<dbReference type="GO" id="GO:0005524">
    <property type="term" value="F:ATP binding"/>
    <property type="evidence" value="ECO:0007669"/>
    <property type="project" value="UniProtKB-UniRule"/>
</dbReference>
<dbReference type="EMBL" id="SMJU01000001">
    <property type="protein sequence ID" value="TDB68786.1"/>
    <property type="molecule type" value="Genomic_DNA"/>
</dbReference>
<dbReference type="PANTHER" id="PTHR43418:SF7">
    <property type="entry name" value="CARBAMOYL-PHOSPHATE SYNTHASE SMALL CHAIN"/>
    <property type="match status" value="1"/>
</dbReference>
<dbReference type="Pfam" id="PF00988">
    <property type="entry name" value="CPSase_sm_chain"/>
    <property type="match status" value="1"/>
</dbReference>
<feature type="active site" evidence="8">
    <location>
        <position position="345"/>
    </location>
</feature>
<dbReference type="InterPro" id="IPR017926">
    <property type="entry name" value="GATASE"/>
</dbReference>
<dbReference type="InterPro" id="IPR002474">
    <property type="entry name" value="CarbamoylP_synth_ssu_N"/>
</dbReference>
<dbReference type="PRINTS" id="PR00096">
    <property type="entry name" value="GATASE"/>
</dbReference>
<comment type="caution">
    <text evidence="10">The sequence shown here is derived from an EMBL/GenBank/DDBJ whole genome shotgun (WGS) entry which is preliminary data.</text>
</comment>
<keyword evidence="5 8" id="KW-0067">ATP-binding</keyword>
<dbReference type="GO" id="GO:0006526">
    <property type="term" value="P:L-arginine biosynthetic process"/>
    <property type="evidence" value="ECO:0007669"/>
    <property type="project" value="UniProtKB-UniRule"/>
</dbReference>
<dbReference type="AlphaFoldDB" id="A0A4R4KPF6"/>
<dbReference type="OrthoDB" id="9804328at2"/>
<gene>
    <name evidence="8 10" type="primary">carA</name>
    <name evidence="10" type="ORF">EZE20_00110</name>
</gene>
<feature type="binding site" evidence="8">
    <location>
        <position position="260"/>
    </location>
    <ligand>
        <name>L-glutamine</name>
        <dbReference type="ChEBI" id="CHEBI:58359"/>
    </ligand>
</feature>
<dbReference type="GO" id="GO:0004359">
    <property type="term" value="F:glutaminase activity"/>
    <property type="evidence" value="ECO:0007669"/>
    <property type="project" value="RHEA"/>
</dbReference>
<reference evidence="10 11" key="1">
    <citation type="submission" date="2019-02" db="EMBL/GenBank/DDBJ databases">
        <title>Arundinibacter roseus gen. nov., sp. nov., a new member of the family Cytophagaceae.</title>
        <authorList>
            <person name="Szuroczki S."/>
            <person name="Khayer B."/>
            <person name="Sproer C."/>
            <person name="Toumi M."/>
            <person name="Szabo A."/>
            <person name="Felfoldi T."/>
            <person name="Schumann P."/>
            <person name="Toth E."/>
        </authorList>
    </citation>
    <scope>NUCLEOTIDE SEQUENCE [LARGE SCALE GENOMIC DNA]</scope>
    <source>
        <strain evidence="10 11">DMA-k-7a</strain>
    </source>
</reference>